<feature type="transmembrane region" description="Helical" evidence="1">
    <location>
        <begin position="293"/>
        <end position="312"/>
    </location>
</feature>
<keyword evidence="1" id="KW-0812">Transmembrane</keyword>
<keyword evidence="3" id="KW-1185">Reference proteome</keyword>
<sequence length="375" mass="42953">MASGFDLMPVVWIKYYALMHLHFQKCTVLEQDDFFGDDTGNGTLKIHKGQILAMPFHNPYVVIACLFFLWDLFLLQAATSSCFYAGFSAQRNFAEANNSHLTPESISSIKSSEATTELYIILSYCTPQDMVKRLFHANHLHWLERFGIKSRRALEDCRIGVEYVQSEVNHVKHDAGVVGWPTDGLIAKPLPNRIVPIDSHWAPVESGGRDTNIEQSIVRCRHYGRHRLSGGTRRGISSGVDTKWIHRRRHVHQLELQVSVMFPSLFPKLAHSPFNVFHIPFNLLKFIIHIIKILVDSSFETIILFIIILVHSPFSKIQFALCKDMYFHSGSSISASLYSWPFWFSVLDACTVRRQSNFRTRMLAFHSFVPMAPPD</sequence>
<gene>
    <name evidence="2" type="ORF">RJ641_013233</name>
</gene>
<keyword evidence="1" id="KW-1133">Transmembrane helix</keyword>
<dbReference type="Proteomes" id="UP001370490">
    <property type="component" value="Unassembled WGS sequence"/>
</dbReference>
<protein>
    <submittedName>
        <fullName evidence="2">Uncharacterized protein</fullName>
    </submittedName>
</protein>
<evidence type="ECO:0000256" key="1">
    <source>
        <dbReference type="SAM" id="Phobius"/>
    </source>
</evidence>
<proteinExistence type="predicted"/>
<name>A0AAN8ZL83_9MAGN</name>
<evidence type="ECO:0000313" key="2">
    <source>
        <dbReference type="EMBL" id="KAK6945689.1"/>
    </source>
</evidence>
<reference evidence="2 3" key="1">
    <citation type="submission" date="2023-12" db="EMBL/GenBank/DDBJ databases">
        <title>A high-quality genome assembly for Dillenia turbinata (Dilleniales).</title>
        <authorList>
            <person name="Chanderbali A."/>
        </authorList>
    </citation>
    <scope>NUCLEOTIDE SEQUENCE [LARGE SCALE GENOMIC DNA]</scope>
    <source>
        <strain evidence="2">LSX21</strain>
        <tissue evidence="2">Leaf</tissue>
    </source>
</reference>
<accession>A0AAN8ZL83</accession>
<dbReference type="AlphaFoldDB" id="A0AAN8ZL83"/>
<evidence type="ECO:0000313" key="3">
    <source>
        <dbReference type="Proteomes" id="UP001370490"/>
    </source>
</evidence>
<dbReference type="EMBL" id="JBAMMX010000002">
    <property type="protein sequence ID" value="KAK6945689.1"/>
    <property type="molecule type" value="Genomic_DNA"/>
</dbReference>
<feature type="transmembrane region" description="Helical" evidence="1">
    <location>
        <begin position="332"/>
        <end position="352"/>
    </location>
</feature>
<keyword evidence="1" id="KW-0472">Membrane</keyword>
<comment type="caution">
    <text evidence="2">The sequence shown here is derived from an EMBL/GenBank/DDBJ whole genome shotgun (WGS) entry which is preliminary data.</text>
</comment>
<feature type="transmembrane region" description="Helical" evidence="1">
    <location>
        <begin position="60"/>
        <end position="87"/>
    </location>
</feature>
<organism evidence="2 3">
    <name type="scientific">Dillenia turbinata</name>
    <dbReference type="NCBI Taxonomy" id="194707"/>
    <lineage>
        <taxon>Eukaryota</taxon>
        <taxon>Viridiplantae</taxon>
        <taxon>Streptophyta</taxon>
        <taxon>Embryophyta</taxon>
        <taxon>Tracheophyta</taxon>
        <taxon>Spermatophyta</taxon>
        <taxon>Magnoliopsida</taxon>
        <taxon>eudicotyledons</taxon>
        <taxon>Gunneridae</taxon>
        <taxon>Pentapetalae</taxon>
        <taxon>Dilleniales</taxon>
        <taxon>Dilleniaceae</taxon>
        <taxon>Dillenia</taxon>
    </lineage>
</organism>